<dbReference type="Pfam" id="PF02338">
    <property type="entry name" value="OTU"/>
    <property type="match status" value="1"/>
</dbReference>
<evidence type="ECO:0000256" key="2">
    <source>
        <dbReference type="ARBA" id="ARBA00022670"/>
    </source>
</evidence>
<dbReference type="GO" id="GO:0016579">
    <property type="term" value="P:protein deubiquitination"/>
    <property type="evidence" value="ECO:0007669"/>
    <property type="project" value="TreeGrafter"/>
</dbReference>
<dbReference type="EC" id="3.4.19.12" evidence="9"/>
<evidence type="ECO:0000313" key="13">
    <source>
        <dbReference type="Proteomes" id="UP000244309"/>
    </source>
</evidence>
<evidence type="ECO:0000256" key="10">
    <source>
        <dbReference type="SAM" id="MobiDB-lite"/>
    </source>
</evidence>
<protein>
    <recommendedName>
        <fullName evidence="9">Ubiquitin thioesterase OTU</fullName>
        <ecNumber evidence="9">3.4.19.12</ecNumber>
    </recommendedName>
</protein>
<evidence type="ECO:0000259" key="11">
    <source>
        <dbReference type="PROSITE" id="PS50802"/>
    </source>
</evidence>
<dbReference type="GO" id="GO:0004843">
    <property type="term" value="F:cysteine-type deubiquitinase activity"/>
    <property type="evidence" value="ECO:0007669"/>
    <property type="project" value="UniProtKB-UniRule"/>
</dbReference>
<feature type="compositionally biased region" description="Polar residues" evidence="10">
    <location>
        <begin position="76"/>
        <end position="87"/>
    </location>
</feature>
<evidence type="ECO:0000256" key="5">
    <source>
        <dbReference type="ARBA" id="ARBA00022786"/>
    </source>
</evidence>
<dbReference type="STRING" id="45357.A0A2V1APN0"/>
<dbReference type="Gene3D" id="3.10.20.90">
    <property type="entry name" value="Phosphatidylinositol 3-kinase Catalytic Subunit, Chain A, domain 1"/>
    <property type="match status" value="1"/>
</dbReference>
<comment type="function">
    <text evidence="9">Hydrolase that can remove conjugated ubiquitin from proteins and may therefore play an important regulatory role at the level of protein turnover by preventing degradation.</text>
</comment>
<dbReference type="RefSeq" id="XP_025341137.1">
    <property type="nucleotide sequence ID" value="XM_025485672.1"/>
</dbReference>
<dbReference type="PROSITE" id="PS50802">
    <property type="entry name" value="OTU"/>
    <property type="match status" value="1"/>
</dbReference>
<name>A0A2V1APN0_9ASCO</name>
<evidence type="ECO:0000256" key="3">
    <source>
        <dbReference type="ARBA" id="ARBA00022723"/>
    </source>
</evidence>
<dbReference type="EMBL" id="PKFO01000003">
    <property type="protein sequence ID" value="PVH20197.1"/>
    <property type="molecule type" value="Genomic_DNA"/>
</dbReference>
<dbReference type="GO" id="GO:0030968">
    <property type="term" value="P:endoplasmic reticulum unfolded protein response"/>
    <property type="evidence" value="ECO:0007669"/>
    <property type="project" value="TreeGrafter"/>
</dbReference>
<accession>A0A2V1APN0</accession>
<reference evidence="12 13" key="1">
    <citation type="submission" date="2017-12" db="EMBL/GenBank/DDBJ databases">
        <title>Genome Sequence of a Multidrug-Resistant Candida haemulonii Isolate from a Patient with Chronic Leg Ulcers in Israel.</title>
        <authorList>
            <person name="Chow N.A."/>
            <person name="Gade L."/>
            <person name="Batra D."/>
            <person name="Rowe L.A."/>
            <person name="Ben-Ami R."/>
            <person name="Loparev V.N."/>
            <person name="Litvintseva A.P."/>
        </authorList>
    </citation>
    <scope>NUCLEOTIDE SEQUENCE [LARGE SCALE GENOMIC DNA]</scope>
    <source>
        <strain evidence="12 13">B11899</strain>
    </source>
</reference>
<evidence type="ECO:0000313" key="12">
    <source>
        <dbReference type="EMBL" id="PVH20197.1"/>
    </source>
</evidence>
<comment type="caution">
    <text evidence="12">The sequence shown here is derived from an EMBL/GenBank/DDBJ whole genome shotgun (WGS) entry which is preliminary data.</text>
</comment>
<dbReference type="Proteomes" id="UP000244309">
    <property type="component" value="Unassembled WGS sequence"/>
</dbReference>
<keyword evidence="2" id="KW-0645">Protease</keyword>
<dbReference type="SUPFAM" id="SSF54001">
    <property type="entry name" value="Cysteine proteinases"/>
    <property type="match status" value="1"/>
</dbReference>
<keyword evidence="3" id="KW-0479">Metal-binding</keyword>
<dbReference type="VEuPathDB" id="FungiDB:CXQ85_001980"/>
<dbReference type="Pfam" id="PF21403">
    <property type="entry name" value="OTU1_UBXL"/>
    <property type="match status" value="1"/>
</dbReference>
<evidence type="ECO:0000256" key="6">
    <source>
        <dbReference type="ARBA" id="ARBA00022801"/>
    </source>
</evidence>
<dbReference type="GeneID" id="37007311"/>
<dbReference type="PANTHER" id="PTHR13312">
    <property type="entry name" value="HIV-INDUCED PROTEIN-7-LIKE PROTEASE"/>
    <property type="match status" value="1"/>
</dbReference>
<evidence type="ECO:0000256" key="1">
    <source>
        <dbReference type="ARBA" id="ARBA00000707"/>
    </source>
</evidence>
<evidence type="ECO:0000256" key="8">
    <source>
        <dbReference type="ARBA" id="ARBA00022833"/>
    </source>
</evidence>
<evidence type="ECO:0000256" key="9">
    <source>
        <dbReference type="RuleBase" id="RU367104"/>
    </source>
</evidence>
<dbReference type="GO" id="GO:0005829">
    <property type="term" value="C:cytosol"/>
    <property type="evidence" value="ECO:0007669"/>
    <property type="project" value="TreeGrafter"/>
</dbReference>
<organism evidence="12 13">
    <name type="scientific">Candidozyma haemuli</name>
    <dbReference type="NCBI Taxonomy" id="45357"/>
    <lineage>
        <taxon>Eukaryota</taxon>
        <taxon>Fungi</taxon>
        <taxon>Dikarya</taxon>
        <taxon>Ascomycota</taxon>
        <taxon>Saccharomycotina</taxon>
        <taxon>Pichiomycetes</taxon>
        <taxon>Metschnikowiaceae</taxon>
        <taxon>Candidozyma</taxon>
    </lineage>
</organism>
<dbReference type="PANTHER" id="PTHR13312:SF0">
    <property type="entry name" value="UBIQUITIN THIOESTERASE OTU1"/>
    <property type="match status" value="1"/>
</dbReference>
<dbReference type="AlphaFoldDB" id="A0A2V1APN0"/>
<dbReference type="Gene3D" id="3.90.70.80">
    <property type="match status" value="1"/>
</dbReference>
<evidence type="ECO:0000256" key="7">
    <source>
        <dbReference type="ARBA" id="ARBA00022807"/>
    </source>
</evidence>
<dbReference type="InterPro" id="IPR048857">
    <property type="entry name" value="OTU1_Ubl"/>
</dbReference>
<feature type="region of interest" description="Disordered" evidence="10">
    <location>
        <begin position="76"/>
        <end position="98"/>
    </location>
</feature>
<dbReference type="CDD" id="cd22745">
    <property type="entry name" value="OTU_OTU1"/>
    <property type="match status" value="1"/>
</dbReference>
<keyword evidence="7 9" id="KW-0788">Thiol protease</keyword>
<dbReference type="InterPro" id="IPR003323">
    <property type="entry name" value="OTU_dom"/>
</dbReference>
<dbReference type="OrthoDB" id="65596at2759"/>
<dbReference type="InterPro" id="IPR038765">
    <property type="entry name" value="Papain-like_cys_pep_sf"/>
</dbReference>
<dbReference type="InterPro" id="IPR057766">
    <property type="entry name" value="Znf-C2H2_OTU1-like_C"/>
</dbReference>
<dbReference type="GO" id="GO:0005634">
    <property type="term" value="C:nucleus"/>
    <property type="evidence" value="ECO:0007669"/>
    <property type="project" value="TreeGrafter"/>
</dbReference>
<keyword evidence="8" id="KW-0862">Zinc</keyword>
<dbReference type="Pfam" id="PF24560">
    <property type="entry name" value="zf-C2H2_OTU1_C"/>
    <property type="match status" value="1"/>
</dbReference>
<gene>
    <name evidence="12" type="ORF">CXQ85_001980</name>
</gene>
<evidence type="ECO:0000256" key="4">
    <source>
        <dbReference type="ARBA" id="ARBA00022771"/>
    </source>
</evidence>
<sequence>MRIKVKTSTATDVISIEDESISVAELASFISRTSSKLANISITSFKVGFPPQSIDAGSDVSIKEAGIRANQQILAETGPSTGITEEGSSVVAASSKPKESSDVPSVFIKQLNKYAILRNVPDDNSCMFRAISYSLTNQLSMDDINLRQLVSTRIASDPFTYNEMVLGRPIDKYCEWIEKKDSWGGAIELGIIASSLGIRINCFDVESGNVMVFQDEAEKPSKFICLVYSGIHYDSIALNSVSSTKKEGDVGHWTSSEEEIVDASKQLVKLLQSRNYSTNTTTFRVRCLECYSVLVGENGASKHANETGHFSFGEVK</sequence>
<feature type="domain" description="OTU" evidence="11">
    <location>
        <begin position="115"/>
        <end position="239"/>
    </location>
</feature>
<comment type="subcellular location">
    <subcellularLocation>
        <location evidence="9">Cytoplasm</location>
    </subcellularLocation>
</comment>
<dbReference type="GO" id="GO:0036503">
    <property type="term" value="P:ERAD pathway"/>
    <property type="evidence" value="ECO:0007669"/>
    <property type="project" value="TreeGrafter"/>
</dbReference>
<keyword evidence="6 9" id="KW-0378">Hydrolase</keyword>
<comment type="catalytic activity">
    <reaction evidence="1 9">
        <text>Thiol-dependent hydrolysis of ester, thioester, amide, peptide and isopeptide bonds formed by the C-terminal Gly of ubiquitin (a 76-residue protein attached to proteins as an intracellular targeting signal).</text>
        <dbReference type="EC" id="3.4.19.12"/>
    </reaction>
</comment>
<keyword evidence="5 9" id="KW-0833">Ubl conjugation pathway</keyword>
<keyword evidence="4" id="KW-0863">Zinc-finger</keyword>
<keyword evidence="13" id="KW-1185">Reference proteome</keyword>
<keyword evidence="9" id="KW-0963">Cytoplasm</keyword>
<proteinExistence type="predicted"/>